<dbReference type="EC" id="2.7.11.1" evidence="7"/>
<evidence type="ECO:0000313" key="8">
    <source>
        <dbReference type="Proteomes" id="UP000295497"/>
    </source>
</evidence>
<keyword evidence="1 7" id="KW-0808">Transferase</keyword>
<feature type="region of interest" description="Disordered" evidence="5">
    <location>
        <begin position="150"/>
        <end position="169"/>
    </location>
</feature>
<name>A0A4P2R600_SORCE</name>
<dbReference type="EMBL" id="CP012672">
    <property type="protein sequence ID" value="AUX38570.1"/>
    <property type="molecule type" value="Genomic_DNA"/>
</dbReference>
<dbReference type="InterPro" id="IPR008271">
    <property type="entry name" value="Ser/Thr_kinase_AS"/>
</dbReference>
<dbReference type="InterPro" id="IPR000719">
    <property type="entry name" value="Prot_kinase_dom"/>
</dbReference>
<dbReference type="InterPro" id="IPR011009">
    <property type="entry name" value="Kinase-like_dom_sf"/>
</dbReference>
<dbReference type="Proteomes" id="UP000295497">
    <property type="component" value="Chromosome"/>
</dbReference>
<dbReference type="Gene3D" id="3.30.200.20">
    <property type="entry name" value="Phosphorylase Kinase, domain 1"/>
    <property type="match status" value="1"/>
</dbReference>
<evidence type="ECO:0000256" key="2">
    <source>
        <dbReference type="ARBA" id="ARBA00022741"/>
    </source>
</evidence>
<dbReference type="PANTHER" id="PTHR43289">
    <property type="entry name" value="MITOGEN-ACTIVATED PROTEIN KINASE KINASE KINASE 20-RELATED"/>
    <property type="match status" value="1"/>
</dbReference>
<proteinExistence type="predicted"/>
<evidence type="ECO:0000256" key="5">
    <source>
        <dbReference type="SAM" id="MobiDB-lite"/>
    </source>
</evidence>
<feature type="region of interest" description="Disordered" evidence="5">
    <location>
        <begin position="478"/>
        <end position="541"/>
    </location>
</feature>
<evidence type="ECO:0000256" key="4">
    <source>
        <dbReference type="ARBA" id="ARBA00022840"/>
    </source>
</evidence>
<evidence type="ECO:0000259" key="6">
    <source>
        <dbReference type="PROSITE" id="PS50011"/>
    </source>
</evidence>
<keyword evidence="2" id="KW-0547">Nucleotide-binding</keyword>
<dbReference type="CDD" id="cd14014">
    <property type="entry name" value="STKc_PknB_like"/>
    <property type="match status" value="1"/>
</dbReference>
<sequence>MGAVYEADDAEQGRRVAVKVMNGEIVHSRSALERFEREARASSAIQTEHIVRVLDTGVDRETGSPFLVMERLRGEDLAQLLSRLGPLPPRVALRIVAQACVGLQTAHDAGVVHRDIKPANLFLAQREEGAGLVVKLLDFGIAKIKPAHEPRRDTTGLTRSGSMLGTPRYMSPEQARGIKDIDHRTDIWALGIVLYHALAGRTPTEDVEAFGDLIATLVADLPAPVQDFAPWVAPEIAAVVDGALQYQPVARYPCASVMLDAIRPLLGDDPLSLDEGMLVPLSPSERQIVAPRLEVRASPRVHRRGSVAGVAAGSAAKRWRDQSTDCATVPALEADETPRVSQEAPAPQRPRSKAHVAIAALLVAGLGWGVTHRAGAPAGAAMTGMHLVSRELSRALSAVQRAAPPAALPTPVQHRVELAIIPADASVEVDGVPAPVKDGTVELTGELGSSCKVRVFKGSSEIEREVVITEAGSLPSKLQLPLPRKRAPERRPRSAAASSSPAAAPSGAPSAAHSRAAGAAPSAAPAVPIAHDPLMPPRFIE</sequence>
<keyword evidence="4" id="KW-0067">ATP-binding</keyword>
<keyword evidence="3 7" id="KW-0418">Kinase</keyword>
<protein>
    <submittedName>
        <fullName evidence="7">Protein kinase</fullName>
        <ecNumber evidence="7">2.7.11.1</ecNumber>
    </submittedName>
</protein>
<dbReference type="PANTHER" id="PTHR43289:SF6">
    <property type="entry name" value="SERINE_THREONINE-PROTEIN KINASE NEKL-3"/>
    <property type="match status" value="1"/>
</dbReference>
<dbReference type="Pfam" id="PF00069">
    <property type="entry name" value="Pkinase"/>
    <property type="match status" value="1"/>
</dbReference>
<dbReference type="Gene3D" id="1.10.510.10">
    <property type="entry name" value="Transferase(Phosphotransferase) domain 1"/>
    <property type="match status" value="1"/>
</dbReference>
<dbReference type="GO" id="GO:0005524">
    <property type="term" value="F:ATP binding"/>
    <property type="evidence" value="ECO:0007669"/>
    <property type="project" value="UniProtKB-KW"/>
</dbReference>
<dbReference type="AlphaFoldDB" id="A0A4P2R600"/>
<accession>A0A4P2R600</accession>
<dbReference type="SUPFAM" id="SSF56112">
    <property type="entry name" value="Protein kinase-like (PK-like)"/>
    <property type="match status" value="1"/>
</dbReference>
<feature type="compositionally biased region" description="Low complexity" evidence="5">
    <location>
        <begin position="494"/>
        <end position="526"/>
    </location>
</feature>
<evidence type="ECO:0000256" key="1">
    <source>
        <dbReference type="ARBA" id="ARBA00022679"/>
    </source>
</evidence>
<dbReference type="PROSITE" id="PS50011">
    <property type="entry name" value="PROTEIN_KINASE_DOM"/>
    <property type="match status" value="1"/>
</dbReference>
<evidence type="ECO:0000313" key="7">
    <source>
        <dbReference type="EMBL" id="AUX38570.1"/>
    </source>
</evidence>
<dbReference type="GO" id="GO:0004674">
    <property type="term" value="F:protein serine/threonine kinase activity"/>
    <property type="evidence" value="ECO:0007669"/>
    <property type="project" value="UniProtKB-EC"/>
</dbReference>
<dbReference type="SMART" id="SM00220">
    <property type="entry name" value="S_TKc"/>
    <property type="match status" value="1"/>
</dbReference>
<gene>
    <name evidence="7" type="ORF">SOCE836_108170</name>
</gene>
<organism evidence="7 8">
    <name type="scientific">Sorangium cellulosum</name>
    <name type="common">Polyangium cellulosum</name>
    <dbReference type="NCBI Taxonomy" id="56"/>
    <lineage>
        <taxon>Bacteria</taxon>
        <taxon>Pseudomonadati</taxon>
        <taxon>Myxococcota</taxon>
        <taxon>Polyangia</taxon>
        <taxon>Polyangiales</taxon>
        <taxon>Polyangiaceae</taxon>
        <taxon>Sorangium</taxon>
    </lineage>
</organism>
<dbReference type="PROSITE" id="PS00108">
    <property type="entry name" value="PROTEIN_KINASE_ST"/>
    <property type="match status" value="1"/>
</dbReference>
<reference evidence="7 8" key="1">
    <citation type="submission" date="2015-09" db="EMBL/GenBank/DDBJ databases">
        <title>Sorangium comparison.</title>
        <authorList>
            <person name="Zaburannyi N."/>
            <person name="Bunk B."/>
            <person name="Overmann J."/>
            <person name="Mueller R."/>
        </authorList>
    </citation>
    <scope>NUCLEOTIDE SEQUENCE [LARGE SCALE GENOMIC DNA]</scope>
    <source>
        <strain evidence="7 8">So ce836</strain>
    </source>
</reference>
<feature type="domain" description="Protein kinase" evidence="6">
    <location>
        <begin position="1"/>
        <end position="266"/>
    </location>
</feature>
<evidence type="ECO:0000256" key="3">
    <source>
        <dbReference type="ARBA" id="ARBA00022777"/>
    </source>
</evidence>